<comment type="caution">
    <text evidence="2">The sequence shown here is derived from an EMBL/GenBank/DDBJ whole genome shotgun (WGS) entry which is preliminary data.</text>
</comment>
<feature type="compositionally biased region" description="Polar residues" evidence="1">
    <location>
        <begin position="32"/>
        <end position="41"/>
    </location>
</feature>
<feature type="region of interest" description="Disordered" evidence="1">
    <location>
        <begin position="1"/>
        <end position="41"/>
    </location>
</feature>
<evidence type="ECO:0000313" key="3">
    <source>
        <dbReference type="Proteomes" id="UP001301152"/>
    </source>
</evidence>
<sequence>MAITKARKRRPIVYTPQFQDNGPTDERRQHDTITNSSPPRVRQTIQSLLNNGDISQDAANASERWHRDYVFGYHGYAEYPENYIPECNGRHDEVSWACVRANACGRIIDIRRALGMCSHIRLEMLIVKNMSFREMGAELFPSINKVKAGQKTSTQCCLLLEQLHNFYANQKKEIDR</sequence>
<keyword evidence="3" id="KW-1185">Reference proteome</keyword>
<dbReference type="EMBL" id="JAPIUZ010000002">
    <property type="protein sequence ID" value="MCX2563300.1"/>
    <property type="molecule type" value="Genomic_DNA"/>
</dbReference>
<evidence type="ECO:0000256" key="1">
    <source>
        <dbReference type="SAM" id="MobiDB-lite"/>
    </source>
</evidence>
<protein>
    <submittedName>
        <fullName evidence="2">Uncharacterized protein</fullName>
    </submittedName>
</protein>
<feature type="compositionally biased region" description="Basic residues" evidence="1">
    <location>
        <begin position="1"/>
        <end position="11"/>
    </location>
</feature>
<dbReference type="Proteomes" id="UP001301152">
    <property type="component" value="Unassembled WGS sequence"/>
</dbReference>
<name>A0ABT3QDF9_9PROT</name>
<gene>
    <name evidence="2" type="ORF">OQ497_04900</name>
</gene>
<accession>A0ABT3QDF9</accession>
<evidence type="ECO:0000313" key="2">
    <source>
        <dbReference type="EMBL" id="MCX2563300.1"/>
    </source>
</evidence>
<dbReference type="RefSeq" id="WP_173559050.1">
    <property type="nucleotide sequence ID" value="NZ_JAPIUZ010000002.1"/>
</dbReference>
<reference evidence="2 3" key="1">
    <citation type="submission" date="2022-11" db="EMBL/GenBank/DDBJ databases">
        <title>Genome sequencing of Acetobacter type strain.</title>
        <authorList>
            <person name="Heo J."/>
            <person name="Lee D."/>
            <person name="Han B.-H."/>
            <person name="Hong S.-B."/>
            <person name="Kwon S.-W."/>
        </authorList>
    </citation>
    <scope>NUCLEOTIDE SEQUENCE [LARGE SCALE GENOMIC DNA]</scope>
    <source>
        <strain evidence="2 3">KACC 21253</strain>
    </source>
</reference>
<proteinExistence type="predicted"/>
<organism evidence="2 3">
    <name type="scientific">Acetobacter thailandicus</name>
    <dbReference type="NCBI Taxonomy" id="1502842"/>
    <lineage>
        <taxon>Bacteria</taxon>
        <taxon>Pseudomonadati</taxon>
        <taxon>Pseudomonadota</taxon>
        <taxon>Alphaproteobacteria</taxon>
        <taxon>Acetobacterales</taxon>
        <taxon>Acetobacteraceae</taxon>
        <taxon>Acetobacter</taxon>
    </lineage>
</organism>